<dbReference type="PANTHER" id="PTHR23159">
    <property type="entry name" value="CENTROSOMAL PROTEIN 2"/>
    <property type="match status" value="1"/>
</dbReference>
<name>A0ABP0J2L8_9DINO</name>
<sequence>MQPRSRAERQREAAAAAAVTEEALQQEWNVQRELHLQNRAVEKFREKEKEVAHMEAAADLMPEGSDERGDLMRQAIQLRVELEKEQAKNPELKQLLQAEAAAQAAQAAQAKEKAPSTEGPKIPRPAAFDAGNPKSRGLFGPAGSGNPGGGLFGLPQRSPPEKQQSPHQSPGRLQQTIKPPMAPPPGPAAHVPARGAAAPLAQPHQRHGHDVNEQYVEHHVRGPLQPTSPVGAHQSPSSPVRQSPRLNAASPQPSYGLGNLGAGEQDARRRKQEEVKRALEEQIAEKERQREAQRRPDPSAAPGRASPINPGPVPLRANAGAALPPQEYAREDLNPREARLQNRALERLREKEREVQQAEDTARQMPEGSDERADMLRHALQLRVDFERAQARNPELRQMMQAPAPGIVHQDDRSQIRAAHYPGEGHGAQYGAHGAGGFPAGPDPWPHGVPERAVPQAVAHAQVPQVALPGHYQHQQPYTPAQGAYSDVIHQAPHGVSPLEAHQHMLGIPALPGAMQVIPTMPASQMHHVHQLHQPPGVADHMQVLGMPPGAFVPSPQVLPSAVQPVQPAQPVQPGVPQVFGVNNMGAGDEQRALEARRRKQEEMRRALEEQIAQKERQKKEEQEQRRQEEQLQLQHQQLVQMAPTSPMQAGPNHDMTNVAHVAGTPYPPVGGGPAQPAPNDALMKNAGRLGPEDVALEQRRKKQEEMKRALAEQIAEKERQKKEEEEQRRLEDERENERIRREQAAEEARLEARRLEDEARQKALHQQNERAAAERRNEIEDDEPPGPLPKPMGRASRSTRDQNQGQVGQRSDLFGLPQPSAASPLPWEGNSAPAQSSGNSFCPAPMAQGSFHGTLGSGPQSVPNAAPVSDMLQGLMYQQQELYRHQQEALARLQGEADRLRQEKEIAKQDLLDMKAKQLEEKEKDVKKLQRKLRRQMLLQGNTAQLQPLESMLPSEASTPKDVSGMQQSETPWRGEFYSKYEQPPAQHEPSQTGQSVNPAAETSGYPSDEDFQRLRRESNNPSTWPVAPVPWLQPETEGDLPIISSAPEAPPGSIGASLFEDSWGKPLEDTQKSGSHGRASAASKAASKAGRSLPLSEGFGQVTSATSAMEGTLVGESKLVDPQGCTIGATWKASTKGGPTFDPSNESYKSLKQDYESYVPSRRDASSLGSTSKLLESLEAKNDEDTADPLMLLQGAVKSMREARAEGGECHALSLSNSAFLSKERRGTSSVDASDPVDDVLQFQPASEWGNVCRHFGAESTPSSRPEASEPTHRPSPDGEFHNRLTCDFEGFPQYPRQGRLDLTDRNSVLGEKQEAGEATAPDSLDLLQNVQDYRASNGIAMAGSNASSLLGLGTQRPIAKDDFAALAAATPEDFDAFLARLKGQDGQSLGQSARGRSPQVSGMSVKERAKFGSPTLRAAAGSLLGASERAPSGHSGRPESGSSATSLNSGGAPGALRDLRNQRRKPKTAEDLLVHGSDLTVPGPAQAGPGTSLHATVPAALHQEASVLQSLRAEKKHQETVG</sequence>
<keyword evidence="2" id="KW-1185">Reference proteome</keyword>
<dbReference type="PANTHER" id="PTHR23159:SF60">
    <property type="entry name" value="SPINDLE ASSEMBLY ABNORMAL PROTEIN 4"/>
    <property type="match status" value="1"/>
</dbReference>
<evidence type="ECO:0000313" key="2">
    <source>
        <dbReference type="Proteomes" id="UP001642464"/>
    </source>
</evidence>
<proteinExistence type="predicted"/>
<comment type="caution">
    <text evidence="1">The sequence shown here is derived from an EMBL/GenBank/DDBJ whole genome shotgun (WGS) entry which is preliminary data.</text>
</comment>
<organism evidence="1 2">
    <name type="scientific">Durusdinium trenchii</name>
    <dbReference type="NCBI Taxonomy" id="1381693"/>
    <lineage>
        <taxon>Eukaryota</taxon>
        <taxon>Sar</taxon>
        <taxon>Alveolata</taxon>
        <taxon>Dinophyceae</taxon>
        <taxon>Suessiales</taxon>
        <taxon>Symbiodiniaceae</taxon>
        <taxon>Durusdinium</taxon>
    </lineage>
</organism>
<accession>A0ABP0J2L8</accession>
<dbReference type="EMBL" id="CAXAMM010005780">
    <property type="protein sequence ID" value="CAK9008587.1"/>
    <property type="molecule type" value="Genomic_DNA"/>
</dbReference>
<dbReference type="Proteomes" id="UP001642464">
    <property type="component" value="Unassembled WGS sequence"/>
</dbReference>
<evidence type="ECO:0000313" key="1">
    <source>
        <dbReference type="EMBL" id="CAK9008587.1"/>
    </source>
</evidence>
<protein>
    <submittedName>
        <fullName evidence="1">Uncharacterized protein</fullName>
    </submittedName>
</protein>
<reference evidence="1 2" key="1">
    <citation type="submission" date="2024-02" db="EMBL/GenBank/DDBJ databases">
        <authorList>
            <person name="Chen Y."/>
            <person name="Shah S."/>
            <person name="Dougan E. K."/>
            <person name="Thang M."/>
            <person name="Chan C."/>
        </authorList>
    </citation>
    <scope>NUCLEOTIDE SEQUENCE [LARGE SCALE GENOMIC DNA]</scope>
</reference>
<gene>
    <name evidence="1" type="ORF">SCF082_LOCUS9930</name>
</gene>